<accession>A0A4R2PZ98</accession>
<dbReference type="OrthoDB" id="7866180at2"/>
<sequence>MHEYDFADPVEVWRAVCGEPSDLVALLLHEDPVSRRTRIAMAAWLSGALENAPKLKRGAALDALTPERVRCDAAAANYCRVVGWVRERGFDIDEDSLLRQVARKWQLAPAALRDHVTRFEAAGLKTALDVEARAFRHWQQRTGRAPRHTFP</sequence>
<dbReference type="AlphaFoldDB" id="A0A4R2PZ98"/>
<evidence type="ECO:0000313" key="1">
    <source>
        <dbReference type="EMBL" id="TCP41457.1"/>
    </source>
</evidence>
<proteinExistence type="predicted"/>
<comment type="caution">
    <text evidence="1">The sequence shown here is derived from an EMBL/GenBank/DDBJ whole genome shotgun (WGS) entry which is preliminary data.</text>
</comment>
<dbReference type="Proteomes" id="UP000294835">
    <property type="component" value="Unassembled WGS sequence"/>
</dbReference>
<protein>
    <submittedName>
        <fullName evidence="1">Uncharacterized protein</fullName>
    </submittedName>
</protein>
<name>A0A4R2PZ98_9RHOB</name>
<organism evidence="1 2">
    <name type="scientific">Rhodovulum marinum</name>
    <dbReference type="NCBI Taxonomy" id="320662"/>
    <lineage>
        <taxon>Bacteria</taxon>
        <taxon>Pseudomonadati</taxon>
        <taxon>Pseudomonadota</taxon>
        <taxon>Alphaproteobacteria</taxon>
        <taxon>Rhodobacterales</taxon>
        <taxon>Paracoccaceae</taxon>
        <taxon>Rhodovulum</taxon>
    </lineage>
</organism>
<reference evidence="1 2" key="1">
    <citation type="submission" date="2019-03" db="EMBL/GenBank/DDBJ databases">
        <title>Genomic Encyclopedia of Type Strains, Phase IV (KMG-IV): sequencing the most valuable type-strain genomes for metagenomic binning, comparative biology and taxonomic classification.</title>
        <authorList>
            <person name="Goeker M."/>
        </authorList>
    </citation>
    <scope>NUCLEOTIDE SEQUENCE [LARGE SCALE GENOMIC DNA]</scope>
    <source>
        <strain evidence="1 2">DSM 18063</strain>
    </source>
</reference>
<keyword evidence="2" id="KW-1185">Reference proteome</keyword>
<evidence type="ECO:0000313" key="2">
    <source>
        <dbReference type="Proteomes" id="UP000294835"/>
    </source>
</evidence>
<dbReference type="RefSeq" id="WP_132462020.1">
    <property type="nucleotide sequence ID" value="NZ_SLXP01000005.1"/>
</dbReference>
<gene>
    <name evidence="1" type="ORF">EV662_105205</name>
</gene>
<dbReference type="EMBL" id="SLXP01000005">
    <property type="protein sequence ID" value="TCP41457.1"/>
    <property type="molecule type" value="Genomic_DNA"/>
</dbReference>